<reference evidence="5" key="2">
    <citation type="submission" date="2020-09" db="EMBL/GenBank/DDBJ databases">
        <authorList>
            <person name="Sun Q."/>
            <person name="Zhou Y."/>
        </authorList>
    </citation>
    <scope>NUCLEOTIDE SEQUENCE</scope>
    <source>
        <strain evidence="5">CGMCC 4.3508</strain>
    </source>
</reference>
<name>A0A917VXY5_9NOCA</name>
<evidence type="ECO:0000313" key="6">
    <source>
        <dbReference type="Proteomes" id="UP000638263"/>
    </source>
</evidence>
<evidence type="ECO:0000256" key="1">
    <source>
        <dbReference type="ARBA" id="ARBA00001946"/>
    </source>
</evidence>
<dbReference type="CDD" id="cd18876">
    <property type="entry name" value="NUDIX_Hydrolase"/>
    <property type="match status" value="1"/>
</dbReference>
<dbReference type="PROSITE" id="PS00893">
    <property type="entry name" value="NUDIX_BOX"/>
    <property type="match status" value="1"/>
</dbReference>
<dbReference type="InterPro" id="IPR000086">
    <property type="entry name" value="NUDIX_hydrolase_dom"/>
</dbReference>
<evidence type="ECO:0000256" key="2">
    <source>
        <dbReference type="ARBA" id="ARBA00022801"/>
    </source>
</evidence>
<dbReference type="GO" id="GO:0016787">
    <property type="term" value="F:hydrolase activity"/>
    <property type="evidence" value="ECO:0007669"/>
    <property type="project" value="UniProtKB-KW"/>
</dbReference>
<accession>A0A917VXY5</accession>
<dbReference type="InterPro" id="IPR020084">
    <property type="entry name" value="NUDIX_hydrolase_CS"/>
</dbReference>
<dbReference type="Gene3D" id="3.90.79.10">
    <property type="entry name" value="Nucleoside Triphosphate Pyrophosphohydrolase"/>
    <property type="match status" value="1"/>
</dbReference>
<proteinExistence type="predicted"/>
<dbReference type="SUPFAM" id="SSF55811">
    <property type="entry name" value="Nudix"/>
    <property type="match status" value="1"/>
</dbReference>
<reference evidence="5" key="1">
    <citation type="journal article" date="2014" name="Int. J. Syst. Evol. Microbiol.">
        <title>Complete genome sequence of Corynebacterium casei LMG S-19264T (=DSM 44701T), isolated from a smear-ripened cheese.</title>
        <authorList>
            <consortium name="US DOE Joint Genome Institute (JGI-PGF)"/>
            <person name="Walter F."/>
            <person name="Albersmeier A."/>
            <person name="Kalinowski J."/>
            <person name="Ruckert C."/>
        </authorList>
    </citation>
    <scope>NUCLEOTIDE SEQUENCE</scope>
    <source>
        <strain evidence="5">CGMCC 4.3508</strain>
    </source>
</reference>
<feature type="domain" description="Nudix hydrolase" evidence="4">
    <location>
        <begin position="28"/>
        <end position="160"/>
    </location>
</feature>
<comment type="cofactor">
    <cofactor evidence="1">
        <name>Mg(2+)</name>
        <dbReference type="ChEBI" id="CHEBI:18420"/>
    </cofactor>
</comment>
<sequence>MNAVEQPLYERDPDAYAAHIAEGNATLPRKLVSADVLLFDQHGRILLVDPIYKPGWDLPGGNVGANEPPDIGAQREVREELGLELSTDQLDLLCVDWVSPHSKWDDWLKFIFGGPQLTDAQVSGLRIGDEELTAFEFCSPDQAQQRLSTALWPRVKAALLARQTSRAVYLHDGRSAPTE</sequence>
<evidence type="ECO:0000256" key="3">
    <source>
        <dbReference type="ARBA" id="ARBA00022842"/>
    </source>
</evidence>
<protein>
    <recommendedName>
        <fullName evidence="4">Nudix hydrolase domain-containing protein</fullName>
    </recommendedName>
</protein>
<dbReference type="PROSITE" id="PS51462">
    <property type="entry name" value="NUDIX"/>
    <property type="match status" value="1"/>
</dbReference>
<dbReference type="Proteomes" id="UP000638263">
    <property type="component" value="Unassembled WGS sequence"/>
</dbReference>
<evidence type="ECO:0000313" key="5">
    <source>
        <dbReference type="EMBL" id="GGL33013.1"/>
    </source>
</evidence>
<organism evidence="5 6">
    <name type="scientific">Nocardia jinanensis</name>
    <dbReference type="NCBI Taxonomy" id="382504"/>
    <lineage>
        <taxon>Bacteria</taxon>
        <taxon>Bacillati</taxon>
        <taxon>Actinomycetota</taxon>
        <taxon>Actinomycetes</taxon>
        <taxon>Mycobacteriales</taxon>
        <taxon>Nocardiaceae</taxon>
        <taxon>Nocardia</taxon>
    </lineage>
</organism>
<dbReference type="Pfam" id="PF00293">
    <property type="entry name" value="NUDIX"/>
    <property type="match status" value="1"/>
</dbReference>
<dbReference type="PANTHER" id="PTHR43046">
    <property type="entry name" value="GDP-MANNOSE MANNOSYL HYDROLASE"/>
    <property type="match status" value="1"/>
</dbReference>
<dbReference type="RefSeq" id="WP_058855192.1">
    <property type="nucleotide sequence ID" value="NZ_BMMH01000014.1"/>
</dbReference>
<comment type="caution">
    <text evidence="5">The sequence shown here is derived from an EMBL/GenBank/DDBJ whole genome shotgun (WGS) entry which is preliminary data.</text>
</comment>
<evidence type="ECO:0000259" key="4">
    <source>
        <dbReference type="PROSITE" id="PS51462"/>
    </source>
</evidence>
<dbReference type="InterPro" id="IPR015797">
    <property type="entry name" value="NUDIX_hydrolase-like_dom_sf"/>
</dbReference>
<dbReference type="EMBL" id="BMMH01000014">
    <property type="protein sequence ID" value="GGL33013.1"/>
    <property type="molecule type" value="Genomic_DNA"/>
</dbReference>
<keyword evidence="6" id="KW-1185">Reference proteome</keyword>
<keyword evidence="2" id="KW-0378">Hydrolase</keyword>
<dbReference type="PANTHER" id="PTHR43046:SF12">
    <property type="entry name" value="GDP-MANNOSE MANNOSYL HYDROLASE"/>
    <property type="match status" value="1"/>
</dbReference>
<keyword evidence="3" id="KW-0460">Magnesium</keyword>
<gene>
    <name evidence="5" type="ORF">GCM10011588_54860</name>
</gene>
<dbReference type="AlphaFoldDB" id="A0A917VXY5"/>